<dbReference type="InterPro" id="IPR029058">
    <property type="entry name" value="AB_hydrolase_fold"/>
</dbReference>
<comment type="caution">
    <text evidence="14">The sequence shown here is derived from an EMBL/GenBank/DDBJ whole genome shotgun (WGS) entry which is preliminary data.</text>
</comment>
<dbReference type="PANTHER" id="PTHR43722:SF1">
    <property type="entry name" value="PROLINE IMINOPEPTIDASE"/>
    <property type="match status" value="1"/>
</dbReference>
<dbReference type="RefSeq" id="WP_168883394.1">
    <property type="nucleotide sequence ID" value="NZ_JABAIL010000004.1"/>
</dbReference>
<dbReference type="SUPFAM" id="SSF53474">
    <property type="entry name" value="alpha/beta-Hydrolases"/>
    <property type="match status" value="1"/>
</dbReference>
<evidence type="ECO:0000259" key="13">
    <source>
        <dbReference type="Pfam" id="PF00561"/>
    </source>
</evidence>
<feature type="domain" description="AB hydrolase-1" evidence="13">
    <location>
        <begin position="29"/>
        <end position="289"/>
    </location>
</feature>
<feature type="active site" description="Nucleophile" evidence="12">
    <location>
        <position position="104"/>
    </location>
</feature>
<dbReference type="PRINTS" id="PR00793">
    <property type="entry name" value="PROAMNOPTASE"/>
</dbReference>
<evidence type="ECO:0000256" key="6">
    <source>
        <dbReference type="ARBA" id="ARBA00022438"/>
    </source>
</evidence>
<evidence type="ECO:0000256" key="1">
    <source>
        <dbReference type="ARBA" id="ARBA00001585"/>
    </source>
</evidence>
<keyword evidence="8 11" id="KW-0645">Protease</keyword>
<name>A0A7X8XX36_9BACT</name>
<evidence type="ECO:0000256" key="10">
    <source>
        <dbReference type="ARBA" id="ARBA00029605"/>
    </source>
</evidence>
<dbReference type="PIRSF" id="PIRSF006431">
    <property type="entry name" value="Pept_S33"/>
    <property type="match status" value="1"/>
</dbReference>
<evidence type="ECO:0000313" key="15">
    <source>
        <dbReference type="Proteomes" id="UP000585050"/>
    </source>
</evidence>
<dbReference type="InterPro" id="IPR000073">
    <property type="entry name" value="AB_hydrolase_1"/>
</dbReference>
<dbReference type="InterPro" id="IPR005944">
    <property type="entry name" value="Pro_iminopeptidase"/>
</dbReference>
<comment type="similarity">
    <text evidence="3 11">Belongs to the peptidase S33 family.</text>
</comment>
<dbReference type="InterPro" id="IPR002410">
    <property type="entry name" value="Peptidase_S33"/>
</dbReference>
<dbReference type="PANTHER" id="PTHR43722">
    <property type="entry name" value="PROLINE IMINOPEPTIDASE"/>
    <property type="match status" value="1"/>
</dbReference>
<protein>
    <recommendedName>
        <fullName evidence="5 11">Proline iminopeptidase</fullName>
        <shortName evidence="11">PIP</shortName>
        <ecNumber evidence="4 11">3.4.11.5</ecNumber>
    </recommendedName>
    <alternativeName>
        <fullName evidence="10 11">Prolyl aminopeptidase</fullName>
    </alternativeName>
</protein>
<comment type="catalytic activity">
    <reaction evidence="1 11">
        <text>Release of N-terminal proline from a peptide.</text>
        <dbReference type="EC" id="3.4.11.5"/>
    </reaction>
</comment>
<evidence type="ECO:0000256" key="5">
    <source>
        <dbReference type="ARBA" id="ARBA00021843"/>
    </source>
</evidence>
<dbReference type="AlphaFoldDB" id="A0A7X8XX36"/>
<dbReference type="EMBL" id="JABAIL010000004">
    <property type="protein sequence ID" value="NLR92690.1"/>
    <property type="molecule type" value="Genomic_DNA"/>
</dbReference>
<evidence type="ECO:0000256" key="4">
    <source>
        <dbReference type="ARBA" id="ARBA00012568"/>
    </source>
</evidence>
<organism evidence="14 15">
    <name type="scientific">Flammeovirga agarivorans</name>
    <dbReference type="NCBI Taxonomy" id="2726742"/>
    <lineage>
        <taxon>Bacteria</taxon>
        <taxon>Pseudomonadati</taxon>
        <taxon>Bacteroidota</taxon>
        <taxon>Cytophagia</taxon>
        <taxon>Cytophagales</taxon>
        <taxon>Flammeovirgaceae</taxon>
        <taxon>Flammeovirga</taxon>
    </lineage>
</organism>
<dbReference type="GO" id="GO:0004177">
    <property type="term" value="F:aminopeptidase activity"/>
    <property type="evidence" value="ECO:0007669"/>
    <property type="project" value="UniProtKB-UniRule"/>
</dbReference>
<keyword evidence="7 11" id="KW-0963">Cytoplasm</keyword>
<keyword evidence="15" id="KW-1185">Reference proteome</keyword>
<dbReference type="GO" id="GO:0006508">
    <property type="term" value="P:proteolysis"/>
    <property type="evidence" value="ECO:0007669"/>
    <property type="project" value="UniProtKB-KW"/>
</dbReference>
<proteinExistence type="inferred from homology"/>
<keyword evidence="9 11" id="KW-0378">Hydrolase</keyword>
<sequence>MAAYDKGFYSTSDGHKIYYEQCGHPLGVPVLYLHGGPGAGLDDHYESLFDNQKLVRIIGIDQRGSGKSKPLGSLENNTINHLIDDIEGIRQLLHIDSFYIYGGSWGSTLALAYTAIHPKRVMGLNLWGIFFCNQNELEWFFQTAAPTMYADVFSILHKNIPNKTLQQFLVAYKNMINEGNQKSINWLLWESFASEHPHPNYDELYQWRASKEALACIKIENHYFLQSPRVIHNKSLEEFLSEHPISCPVYITHGRNDLVTPAISALQLHELCINSQLNIIDNCGHSLQHPDFKESIINFGNELLTSTS</sequence>
<dbReference type="EC" id="3.4.11.5" evidence="4 11"/>
<accession>A0A7X8XX36</accession>
<dbReference type="Gene3D" id="3.40.50.1820">
    <property type="entry name" value="alpha/beta hydrolase"/>
    <property type="match status" value="1"/>
</dbReference>
<evidence type="ECO:0000313" key="14">
    <source>
        <dbReference type="EMBL" id="NLR92690.1"/>
    </source>
</evidence>
<evidence type="ECO:0000256" key="8">
    <source>
        <dbReference type="ARBA" id="ARBA00022670"/>
    </source>
</evidence>
<evidence type="ECO:0000256" key="2">
    <source>
        <dbReference type="ARBA" id="ARBA00004496"/>
    </source>
</evidence>
<dbReference type="GO" id="GO:0005737">
    <property type="term" value="C:cytoplasm"/>
    <property type="evidence" value="ECO:0007669"/>
    <property type="project" value="UniProtKB-SubCell"/>
</dbReference>
<evidence type="ECO:0000256" key="11">
    <source>
        <dbReference type="PIRNR" id="PIRNR006431"/>
    </source>
</evidence>
<dbReference type="Pfam" id="PF00561">
    <property type="entry name" value="Abhydrolase_1"/>
    <property type="match status" value="1"/>
</dbReference>
<evidence type="ECO:0000256" key="9">
    <source>
        <dbReference type="ARBA" id="ARBA00022801"/>
    </source>
</evidence>
<gene>
    <name evidence="14" type="ORF">HGP29_15835</name>
</gene>
<comment type="subcellular location">
    <subcellularLocation>
        <location evidence="2 11">Cytoplasm</location>
    </subcellularLocation>
</comment>
<evidence type="ECO:0000256" key="7">
    <source>
        <dbReference type="ARBA" id="ARBA00022490"/>
    </source>
</evidence>
<evidence type="ECO:0000256" key="3">
    <source>
        <dbReference type="ARBA" id="ARBA00010088"/>
    </source>
</evidence>
<feature type="active site" description="Proton donor" evidence="12">
    <location>
        <position position="285"/>
    </location>
</feature>
<evidence type="ECO:0000256" key="12">
    <source>
        <dbReference type="PIRSR" id="PIRSR006431-1"/>
    </source>
</evidence>
<keyword evidence="6 11" id="KW-0031">Aminopeptidase</keyword>
<reference evidence="14 15" key="1">
    <citation type="submission" date="2020-04" db="EMBL/GenBank/DDBJ databases">
        <title>Flammeovirga sp. SR4, a novel species isolated from seawater.</title>
        <authorList>
            <person name="Wang X."/>
        </authorList>
    </citation>
    <scope>NUCLEOTIDE SEQUENCE [LARGE SCALE GENOMIC DNA]</scope>
    <source>
        <strain evidence="14 15">SR4</strain>
    </source>
</reference>
<feature type="active site" evidence="12">
    <location>
        <position position="257"/>
    </location>
</feature>
<dbReference type="Proteomes" id="UP000585050">
    <property type="component" value="Unassembled WGS sequence"/>
</dbReference>